<dbReference type="GO" id="GO:0015833">
    <property type="term" value="P:peptide transport"/>
    <property type="evidence" value="ECO:0007669"/>
    <property type="project" value="TreeGrafter"/>
</dbReference>
<keyword evidence="3" id="KW-0813">Transport</keyword>
<dbReference type="InterPro" id="IPR006311">
    <property type="entry name" value="TAT_signal"/>
</dbReference>
<dbReference type="RefSeq" id="WP_184264170.1">
    <property type="nucleotide sequence ID" value="NZ_JACIIX010000010.1"/>
</dbReference>
<dbReference type="InterPro" id="IPR039424">
    <property type="entry name" value="SBP_5"/>
</dbReference>
<dbReference type="SUPFAM" id="SSF53850">
    <property type="entry name" value="Periplasmic binding protein-like II"/>
    <property type="match status" value="1"/>
</dbReference>
<proteinExistence type="inferred from homology"/>
<dbReference type="EMBL" id="JACIIX010000010">
    <property type="protein sequence ID" value="MBB6211363.1"/>
    <property type="molecule type" value="Genomic_DNA"/>
</dbReference>
<sequence>MSDNHLSFSRRSLLLGAGALLAGAVLPFGPGFAAGTDQPRKGGHLVLGINGASSSDRLDPATYPELYTYVVGAQLFNTLIELDDGRLKPALAESWDARNGGADWVLKLRKGVQFHNGKTLTAADVIYSLNHHRGEKSQSAVKVYLDTVRDIRETAPLEITISLTEPNADLPYLLADVHFGITPDGADFEKGIGTGAFILETFQPGVRTLTRRNPNHWQSGRGHVDTVETLAFNDSTARIAALLSGKIHIANRIDPKLLGKIGNSPKFKIYRSADSDILTLPGRFDQAPFNSKDARLALKYAIDREQILKSVLSGYGSIGNDQPIVPSNPYFAADIKPLAYDPDKAAYHWKKAGYDGRVVLSAADAGFPGGVDVAQLYQASARKAGVPLEIERVPDDGYWSNVWLKKPFVVSNWATRPTADAILTLVYLSTAEWNESAWRNPQFDQLIRQARGELNEDRRRQLYHDIQRILSEDSSALVPVRSDLLDAASVKVKGFVTSPGLALSSLRAPEKVWLEA</sequence>
<dbReference type="GO" id="GO:1904680">
    <property type="term" value="F:peptide transmembrane transporter activity"/>
    <property type="evidence" value="ECO:0007669"/>
    <property type="project" value="TreeGrafter"/>
</dbReference>
<dbReference type="Gene3D" id="3.90.76.10">
    <property type="entry name" value="Dipeptide-binding Protein, Domain 1"/>
    <property type="match status" value="1"/>
</dbReference>
<comment type="similarity">
    <text evidence="2">Belongs to the bacterial solute-binding protein 5 family.</text>
</comment>
<dbReference type="PANTHER" id="PTHR30290">
    <property type="entry name" value="PERIPLASMIC BINDING COMPONENT OF ABC TRANSPORTER"/>
    <property type="match status" value="1"/>
</dbReference>
<comment type="subcellular location">
    <subcellularLocation>
        <location evidence="1">Periplasm</location>
    </subcellularLocation>
</comment>
<dbReference type="Proteomes" id="UP000544872">
    <property type="component" value="Unassembled WGS sequence"/>
</dbReference>
<evidence type="ECO:0000256" key="2">
    <source>
        <dbReference type="ARBA" id="ARBA00005695"/>
    </source>
</evidence>
<evidence type="ECO:0000256" key="1">
    <source>
        <dbReference type="ARBA" id="ARBA00004418"/>
    </source>
</evidence>
<dbReference type="GO" id="GO:0043190">
    <property type="term" value="C:ATP-binding cassette (ABC) transporter complex"/>
    <property type="evidence" value="ECO:0007669"/>
    <property type="project" value="InterPro"/>
</dbReference>
<evidence type="ECO:0000313" key="7">
    <source>
        <dbReference type="Proteomes" id="UP000544872"/>
    </source>
</evidence>
<feature type="domain" description="Solute-binding protein family 5" evidence="5">
    <location>
        <begin position="87"/>
        <end position="428"/>
    </location>
</feature>
<keyword evidence="4" id="KW-0732">Signal</keyword>
<evidence type="ECO:0000256" key="3">
    <source>
        <dbReference type="ARBA" id="ARBA00022448"/>
    </source>
</evidence>
<dbReference type="GO" id="GO:0030288">
    <property type="term" value="C:outer membrane-bounded periplasmic space"/>
    <property type="evidence" value="ECO:0007669"/>
    <property type="project" value="UniProtKB-ARBA"/>
</dbReference>
<dbReference type="Gene3D" id="3.40.190.10">
    <property type="entry name" value="Periplasmic binding protein-like II"/>
    <property type="match status" value="1"/>
</dbReference>
<dbReference type="InterPro" id="IPR030678">
    <property type="entry name" value="Peptide/Ni-bd"/>
</dbReference>
<dbReference type="PROSITE" id="PS51318">
    <property type="entry name" value="TAT"/>
    <property type="match status" value="1"/>
</dbReference>
<name>A0A7W9ZHW5_NOVIT</name>
<dbReference type="Gene3D" id="3.10.105.10">
    <property type="entry name" value="Dipeptide-binding Protein, Domain 3"/>
    <property type="match status" value="1"/>
</dbReference>
<evidence type="ECO:0000259" key="5">
    <source>
        <dbReference type="Pfam" id="PF00496"/>
    </source>
</evidence>
<evidence type="ECO:0000256" key="4">
    <source>
        <dbReference type="ARBA" id="ARBA00022729"/>
    </source>
</evidence>
<dbReference type="PANTHER" id="PTHR30290:SF9">
    <property type="entry name" value="OLIGOPEPTIDE-BINDING PROTEIN APPA"/>
    <property type="match status" value="1"/>
</dbReference>
<dbReference type="AlphaFoldDB" id="A0A7W9ZHW5"/>
<gene>
    <name evidence="6" type="ORF">FHS48_002800</name>
</gene>
<dbReference type="PIRSF" id="PIRSF002741">
    <property type="entry name" value="MppA"/>
    <property type="match status" value="1"/>
</dbReference>
<protein>
    <submittedName>
        <fullName evidence="6">Peptide/nickel transport system substrate-binding protein</fullName>
    </submittedName>
</protein>
<accession>A0A7W9ZHW5</accession>
<comment type="caution">
    <text evidence="6">The sequence shown here is derived from an EMBL/GenBank/DDBJ whole genome shotgun (WGS) entry which is preliminary data.</text>
</comment>
<reference evidence="6 7" key="1">
    <citation type="submission" date="2020-08" db="EMBL/GenBank/DDBJ databases">
        <title>Genomic Encyclopedia of Type Strains, Phase IV (KMG-IV): sequencing the most valuable type-strain genomes for metagenomic binning, comparative biology and taxonomic classification.</title>
        <authorList>
            <person name="Goeker M."/>
        </authorList>
    </citation>
    <scope>NUCLEOTIDE SEQUENCE [LARGE SCALE GENOMIC DNA]</scope>
    <source>
        <strain evidence="6 7">DSM 11590</strain>
    </source>
</reference>
<dbReference type="Pfam" id="PF00496">
    <property type="entry name" value="SBP_bac_5"/>
    <property type="match status" value="1"/>
</dbReference>
<evidence type="ECO:0000313" key="6">
    <source>
        <dbReference type="EMBL" id="MBB6211363.1"/>
    </source>
</evidence>
<dbReference type="CDD" id="cd08503">
    <property type="entry name" value="PBP2_NikA_DppA_OppA_like_17"/>
    <property type="match status" value="1"/>
</dbReference>
<keyword evidence="7" id="KW-1185">Reference proteome</keyword>
<organism evidence="6 7">
    <name type="scientific">Novispirillum itersonii</name>
    <name type="common">Aquaspirillum itersonii</name>
    <dbReference type="NCBI Taxonomy" id="189"/>
    <lineage>
        <taxon>Bacteria</taxon>
        <taxon>Pseudomonadati</taxon>
        <taxon>Pseudomonadota</taxon>
        <taxon>Alphaproteobacteria</taxon>
        <taxon>Rhodospirillales</taxon>
        <taxon>Novispirillaceae</taxon>
        <taxon>Novispirillum</taxon>
    </lineage>
</organism>
<dbReference type="InterPro" id="IPR000914">
    <property type="entry name" value="SBP_5_dom"/>
</dbReference>